<protein>
    <submittedName>
        <fullName evidence="3">Glutathione binding-like protein</fullName>
    </submittedName>
</protein>
<sequence>MKLYYGPGACSMGIHVILEEIGKPYALEPVALKDGAQHQPAYKAVNPKSKVPALAREGRPILTEWPAIAFCLATSSPEAGLWPKDPEEQVRALEVMDYVAGTIHAQGFTRMFRPANFAPGEADLDKVKAQGRANAEKGFAIIDQQWQGGDWVLPSGYSVADAALFFVEYWAAKRAGVPLPPRLAAHFERMLARPAVRRALEQEGLSA</sequence>
<dbReference type="InterPro" id="IPR036249">
    <property type="entry name" value="Thioredoxin-like_sf"/>
</dbReference>
<dbReference type="SFLD" id="SFLDG01150">
    <property type="entry name" value="Main.1:_Beta-like"/>
    <property type="match status" value="1"/>
</dbReference>
<dbReference type="PANTHER" id="PTHR44051">
    <property type="entry name" value="GLUTATHIONE S-TRANSFERASE-RELATED"/>
    <property type="match status" value="1"/>
</dbReference>
<organism evidence="3 4">
    <name type="scientific">Roseomonas acroporae</name>
    <dbReference type="NCBI Taxonomy" id="2937791"/>
    <lineage>
        <taxon>Bacteria</taxon>
        <taxon>Pseudomonadati</taxon>
        <taxon>Pseudomonadota</taxon>
        <taxon>Alphaproteobacteria</taxon>
        <taxon>Acetobacterales</taxon>
        <taxon>Roseomonadaceae</taxon>
        <taxon>Roseomonas</taxon>
    </lineage>
</organism>
<proteinExistence type="predicted"/>
<name>A0A9X1YBC8_9PROT</name>
<feature type="domain" description="GST C-terminal" evidence="2">
    <location>
        <begin position="85"/>
        <end position="207"/>
    </location>
</feature>
<reference evidence="3" key="1">
    <citation type="submission" date="2022-04" db="EMBL/GenBank/DDBJ databases">
        <title>Roseomonas acroporae sp. nov., isolated from coral Acropora digitifera.</title>
        <authorList>
            <person name="Sun H."/>
        </authorList>
    </citation>
    <scope>NUCLEOTIDE SEQUENCE</scope>
    <source>
        <strain evidence="3">NAR14</strain>
    </source>
</reference>
<dbReference type="SFLD" id="SFLDG00358">
    <property type="entry name" value="Main_(cytGST)"/>
    <property type="match status" value="1"/>
</dbReference>
<dbReference type="Gene3D" id="1.20.1050.10">
    <property type="match status" value="1"/>
</dbReference>
<dbReference type="CDD" id="cd03057">
    <property type="entry name" value="GST_N_Beta"/>
    <property type="match status" value="1"/>
</dbReference>
<dbReference type="Gene3D" id="3.40.30.10">
    <property type="entry name" value="Glutaredoxin"/>
    <property type="match status" value="1"/>
</dbReference>
<keyword evidence="4" id="KW-1185">Reference proteome</keyword>
<dbReference type="PROSITE" id="PS50405">
    <property type="entry name" value="GST_CTER"/>
    <property type="match status" value="1"/>
</dbReference>
<dbReference type="SUPFAM" id="SSF52833">
    <property type="entry name" value="Thioredoxin-like"/>
    <property type="match status" value="1"/>
</dbReference>
<dbReference type="CDD" id="cd03188">
    <property type="entry name" value="GST_C_Beta"/>
    <property type="match status" value="1"/>
</dbReference>
<feature type="domain" description="GST N-terminal" evidence="1">
    <location>
        <begin position="1"/>
        <end position="80"/>
    </location>
</feature>
<dbReference type="SFLD" id="SFLDS00019">
    <property type="entry name" value="Glutathione_Transferase_(cytos"/>
    <property type="match status" value="1"/>
</dbReference>
<dbReference type="EMBL" id="JALPRX010000102">
    <property type="protein sequence ID" value="MCK8786978.1"/>
    <property type="molecule type" value="Genomic_DNA"/>
</dbReference>
<dbReference type="RefSeq" id="WP_248669029.1">
    <property type="nucleotide sequence ID" value="NZ_JALPRX010000102.1"/>
</dbReference>
<dbReference type="InterPro" id="IPR040079">
    <property type="entry name" value="Glutathione_S-Trfase"/>
</dbReference>
<gene>
    <name evidence="3" type="ORF">M0638_21630</name>
</gene>
<evidence type="ECO:0000313" key="4">
    <source>
        <dbReference type="Proteomes" id="UP001139516"/>
    </source>
</evidence>
<evidence type="ECO:0000259" key="1">
    <source>
        <dbReference type="PROSITE" id="PS50404"/>
    </source>
</evidence>
<dbReference type="InterPro" id="IPR004045">
    <property type="entry name" value="Glutathione_S-Trfase_N"/>
</dbReference>
<accession>A0A9X1YBC8</accession>
<evidence type="ECO:0000313" key="3">
    <source>
        <dbReference type="EMBL" id="MCK8786978.1"/>
    </source>
</evidence>
<dbReference type="InterPro" id="IPR010987">
    <property type="entry name" value="Glutathione-S-Trfase_C-like"/>
</dbReference>
<dbReference type="Pfam" id="PF13410">
    <property type="entry name" value="GST_C_2"/>
    <property type="match status" value="1"/>
</dbReference>
<dbReference type="AlphaFoldDB" id="A0A9X1YBC8"/>
<dbReference type="SUPFAM" id="SSF47616">
    <property type="entry name" value="GST C-terminal domain-like"/>
    <property type="match status" value="1"/>
</dbReference>
<evidence type="ECO:0000259" key="2">
    <source>
        <dbReference type="PROSITE" id="PS50405"/>
    </source>
</evidence>
<dbReference type="Proteomes" id="UP001139516">
    <property type="component" value="Unassembled WGS sequence"/>
</dbReference>
<comment type="caution">
    <text evidence="3">The sequence shown here is derived from an EMBL/GenBank/DDBJ whole genome shotgun (WGS) entry which is preliminary data.</text>
</comment>
<dbReference type="Pfam" id="PF13409">
    <property type="entry name" value="GST_N_2"/>
    <property type="match status" value="1"/>
</dbReference>
<dbReference type="InterPro" id="IPR036282">
    <property type="entry name" value="Glutathione-S-Trfase_C_sf"/>
</dbReference>
<dbReference type="PROSITE" id="PS50404">
    <property type="entry name" value="GST_NTER"/>
    <property type="match status" value="1"/>
</dbReference>
<dbReference type="PANTHER" id="PTHR44051:SF8">
    <property type="entry name" value="GLUTATHIONE S-TRANSFERASE GSTA"/>
    <property type="match status" value="1"/>
</dbReference>